<evidence type="ECO:0000256" key="2">
    <source>
        <dbReference type="ARBA" id="ARBA00022670"/>
    </source>
</evidence>
<evidence type="ECO:0000256" key="3">
    <source>
        <dbReference type="ARBA" id="ARBA00022801"/>
    </source>
</evidence>
<accession>A0A834MKN6</accession>
<evidence type="ECO:0000256" key="5">
    <source>
        <dbReference type="ARBA" id="ARBA00023157"/>
    </source>
</evidence>
<proteinExistence type="inferred from homology"/>
<dbReference type="InterPro" id="IPR033116">
    <property type="entry name" value="TRYPSIN_SER"/>
</dbReference>
<gene>
    <name evidence="9" type="ORF">GWI33_004690</name>
</gene>
<dbReference type="InterPro" id="IPR018114">
    <property type="entry name" value="TRYPSIN_HIS"/>
</dbReference>
<dbReference type="PANTHER" id="PTHR24276">
    <property type="entry name" value="POLYSERASE-RELATED"/>
    <property type="match status" value="1"/>
</dbReference>
<keyword evidence="4 6" id="KW-0720">Serine protease</keyword>
<sequence length="333" mass="36731">MNIYKSLICLCLLIRVNFGKESLNESTFIAQQIKKEISTTKENIEFLKDSLIGNVITRIIGGDVATAHQFPYQVALFVYANMQLYFCGGSLINNQWVLTAAHCVEGASYIIVALGSHNLAVTESDRRIYNTSKFIIHEEWDEDTLQNDIAVVGLPQPVPLSNNIATVRLAEKADSYENIIGICLGWGVTILGVSSNILRYVKLNIISNSACAAYSEYKSYIRDTHICTSGKGIVGSCNGDSGGPLIVDGKQIGIVSFGATNCQAELPSVFTRVPEFHPWIADALNISINDIFKMNQAVAGIQFGYTQTNTERVAFYPPTSDNYRMMNRLSKRS</sequence>
<evidence type="ECO:0000256" key="6">
    <source>
        <dbReference type="RuleBase" id="RU363034"/>
    </source>
</evidence>
<feature type="chain" id="PRO_5033053679" description="Peptidase S1 domain-containing protein" evidence="7">
    <location>
        <begin position="20"/>
        <end position="333"/>
    </location>
</feature>
<feature type="signal peptide" evidence="7">
    <location>
        <begin position="1"/>
        <end position="19"/>
    </location>
</feature>
<evidence type="ECO:0000313" key="10">
    <source>
        <dbReference type="Proteomes" id="UP000625711"/>
    </source>
</evidence>
<dbReference type="PANTHER" id="PTHR24276:SF91">
    <property type="entry name" value="AT26814P-RELATED"/>
    <property type="match status" value="1"/>
</dbReference>
<dbReference type="PRINTS" id="PR00722">
    <property type="entry name" value="CHYMOTRYPSIN"/>
</dbReference>
<evidence type="ECO:0000259" key="8">
    <source>
        <dbReference type="PROSITE" id="PS50240"/>
    </source>
</evidence>
<dbReference type="PROSITE" id="PS00134">
    <property type="entry name" value="TRYPSIN_HIS"/>
    <property type="match status" value="1"/>
</dbReference>
<reference evidence="9" key="1">
    <citation type="submission" date="2020-08" db="EMBL/GenBank/DDBJ databases">
        <title>Genome sequencing and assembly of the red palm weevil Rhynchophorus ferrugineus.</title>
        <authorList>
            <person name="Dias G.B."/>
            <person name="Bergman C.M."/>
            <person name="Manee M."/>
        </authorList>
    </citation>
    <scope>NUCLEOTIDE SEQUENCE</scope>
    <source>
        <strain evidence="9">AA-2017</strain>
        <tissue evidence="9">Whole larva</tissue>
    </source>
</reference>
<dbReference type="SMART" id="SM00020">
    <property type="entry name" value="Tryp_SPc"/>
    <property type="match status" value="1"/>
</dbReference>
<protein>
    <recommendedName>
        <fullName evidence="8">Peptidase S1 domain-containing protein</fullName>
    </recommendedName>
</protein>
<evidence type="ECO:0000256" key="7">
    <source>
        <dbReference type="SAM" id="SignalP"/>
    </source>
</evidence>
<evidence type="ECO:0000313" key="9">
    <source>
        <dbReference type="EMBL" id="KAF7286661.1"/>
    </source>
</evidence>
<dbReference type="GO" id="GO:0006508">
    <property type="term" value="P:proteolysis"/>
    <property type="evidence" value="ECO:0007669"/>
    <property type="project" value="UniProtKB-KW"/>
</dbReference>
<dbReference type="PROSITE" id="PS00135">
    <property type="entry name" value="TRYPSIN_SER"/>
    <property type="match status" value="1"/>
</dbReference>
<evidence type="ECO:0000256" key="1">
    <source>
        <dbReference type="ARBA" id="ARBA00007664"/>
    </source>
</evidence>
<dbReference type="Proteomes" id="UP000625711">
    <property type="component" value="Unassembled WGS sequence"/>
</dbReference>
<dbReference type="FunFam" id="2.40.10.10:FF:000034">
    <property type="entry name" value="Eupolytin"/>
    <property type="match status" value="1"/>
</dbReference>
<comment type="caution">
    <text evidence="9">The sequence shown here is derived from an EMBL/GenBank/DDBJ whole genome shotgun (WGS) entry which is preliminary data.</text>
</comment>
<keyword evidence="10" id="KW-1185">Reference proteome</keyword>
<dbReference type="InterPro" id="IPR001314">
    <property type="entry name" value="Peptidase_S1A"/>
</dbReference>
<dbReference type="AlphaFoldDB" id="A0A834MKN6"/>
<dbReference type="Pfam" id="PF00089">
    <property type="entry name" value="Trypsin"/>
    <property type="match status" value="1"/>
</dbReference>
<organism evidence="9 10">
    <name type="scientific">Rhynchophorus ferrugineus</name>
    <name type="common">Red palm weevil</name>
    <name type="synonym">Curculio ferrugineus</name>
    <dbReference type="NCBI Taxonomy" id="354439"/>
    <lineage>
        <taxon>Eukaryota</taxon>
        <taxon>Metazoa</taxon>
        <taxon>Ecdysozoa</taxon>
        <taxon>Arthropoda</taxon>
        <taxon>Hexapoda</taxon>
        <taxon>Insecta</taxon>
        <taxon>Pterygota</taxon>
        <taxon>Neoptera</taxon>
        <taxon>Endopterygota</taxon>
        <taxon>Coleoptera</taxon>
        <taxon>Polyphaga</taxon>
        <taxon>Cucujiformia</taxon>
        <taxon>Curculionidae</taxon>
        <taxon>Dryophthorinae</taxon>
        <taxon>Rhynchophorus</taxon>
    </lineage>
</organism>
<keyword evidence="5" id="KW-1015">Disulfide bond</keyword>
<evidence type="ECO:0000256" key="4">
    <source>
        <dbReference type="ARBA" id="ARBA00022825"/>
    </source>
</evidence>
<name>A0A834MKN6_RHYFE</name>
<dbReference type="PROSITE" id="PS50240">
    <property type="entry name" value="TRYPSIN_DOM"/>
    <property type="match status" value="1"/>
</dbReference>
<feature type="domain" description="Peptidase S1" evidence="8">
    <location>
        <begin position="59"/>
        <end position="285"/>
    </location>
</feature>
<dbReference type="Gene3D" id="2.40.10.10">
    <property type="entry name" value="Trypsin-like serine proteases"/>
    <property type="match status" value="1"/>
</dbReference>
<dbReference type="InterPro" id="IPR043504">
    <property type="entry name" value="Peptidase_S1_PA_chymotrypsin"/>
</dbReference>
<keyword evidence="7" id="KW-0732">Signal</keyword>
<dbReference type="CDD" id="cd00190">
    <property type="entry name" value="Tryp_SPc"/>
    <property type="match status" value="1"/>
</dbReference>
<comment type="similarity">
    <text evidence="1">Belongs to the peptidase S1 family.</text>
</comment>
<dbReference type="EMBL" id="JAACXV010000023">
    <property type="protein sequence ID" value="KAF7286661.1"/>
    <property type="molecule type" value="Genomic_DNA"/>
</dbReference>
<dbReference type="InterPro" id="IPR009003">
    <property type="entry name" value="Peptidase_S1_PA"/>
</dbReference>
<dbReference type="OrthoDB" id="5565075at2759"/>
<dbReference type="InterPro" id="IPR001254">
    <property type="entry name" value="Trypsin_dom"/>
</dbReference>
<dbReference type="SUPFAM" id="SSF50494">
    <property type="entry name" value="Trypsin-like serine proteases"/>
    <property type="match status" value="1"/>
</dbReference>
<dbReference type="GO" id="GO:0004252">
    <property type="term" value="F:serine-type endopeptidase activity"/>
    <property type="evidence" value="ECO:0007669"/>
    <property type="project" value="InterPro"/>
</dbReference>
<keyword evidence="3 6" id="KW-0378">Hydrolase</keyword>
<dbReference type="InterPro" id="IPR050430">
    <property type="entry name" value="Peptidase_S1"/>
</dbReference>
<keyword evidence="2 6" id="KW-0645">Protease</keyword>